<dbReference type="RefSeq" id="WP_018784341.1">
    <property type="nucleotide sequence ID" value="NZ_FMCV01000004.1"/>
</dbReference>
<gene>
    <name evidence="2" type="ORF">GA0070215_104155</name>
</gene>
<accession>A0A1C4W110</accession>
<feature type="region of interest" description="Disordered" evidence="1">
    <location>
        <begin position="39"/>
        <end position="102"/>
    </location>
</feature>
<evidence type="ECO:0000313" key="2">
    <source>
        <dbReference type="EMBL" id="SCE89910.1"/>
    </source>
</evidence>
<dbReference type="EMBL" id="FMCV01000004">
    <property type="protein sequence ID" value="SCE89910.1"/>
    <property type="molecule type" value="Genomic_DNA"/>
</dbReference>
<keyword evidence="3" id="KW-1185">Reference proteome</keyword>
<protein>
    <submittedName>
        <fullName evidence="2">Uncharacterized protein</fullName>
    </submittedName>
</protein>
<dbReference type="AlphaFoldDB" id="A0A1C4W110"/>
<evidence type="ECO:0000313" key="3">
    <source>
        <dbReference type="Proteomes" id="UP000198551"/>
    </source>
</evidence>
<proteinExistence type="predicted"/>
<evidence type="ECO:0000256" key="1">
    <source>
        <dbReference type="SAM" id="MobiDB-lite"/>
    </source>
</evidence>
<sequence>MAETFVSEDLKTLQAIARGAGIQEVDRLSPDQLVEALRRAGVTDGTQDQWPPQPIEDPAHLAGLPRSSLKQGDESTGGRAAEEAIGAMPGESGAEINDRTRR</sequence>
<name>A0A1C4W110_9ACTN</name>
<organism evidence="2 3">
    <name type="scientific">Micromonospora marina</name>
    <dbReference type="NCBI Taxonomy" id="307120"/>
    <lineage>
        <taxon>Bacteria</taxon>
        <taxon>Bacillati</taxon>
        <taxon>Actinomycetota</taxon>
        <taxon>Actinomycetes</taxon>
        <taxon>Micromonosporales</taxon>
        <taxon>Micromonosporaceae</taxon>
        <taxon>Micromonospora</taxon>
    </lineage>
</organism>
<reference evidence="3" key="1">
    <citation type="submission" date="2016-06" db="EMBL/GenBank/DDBJ databases">
        <authorList>
            <person name="Varghese N."/>
        </authorList>
    </citation>
    <scope>NUCLEOTIDE SEQUENCE [LARGE SCALE GENOMIC DNA]</scope>
    <source>
        <strain evidence="3">DSM 45555</strain>
    </source>
</reference>
<dbReference type="Proteomes" id="UP000198551">
    <property type="component" value="Unassembled WGS sequence"/>
</dbReference>